<feature type="region of interest" description="Disordered" evidence="1">
    <location>
        <begin position="32"/>
        <end position="101"/>
    </location>
</feature>
<comment type="caution">
    <text evidence="2">The sequence shown here is derived from an EMBL/GenBank/DDBJ whole genome shotgun (WGS) entry which is preliminary data.</text>
</comment>
<evidence type="ECO:0000313" key="2">
    <source>
        <dbReference type="EMBL" id="KAI1691806.1"/>
    </source>
</evidence>
<dbReference type="EMBL" id="JAKKPZ010000866">
    <property type="protein sequence ID" value="KAI1691806.1"/>
    <property type="molecule type" value="Genomic_DNA"/>
</dbReference>
<proteinExistence type="predicted"/>
<evidence type="ECO:0000313" key="3">
    <source>
        <dbReference type="Proteomes" id="UP001201812"/>
    </source>
</evidence>
<gene>
    <name evidence="2" type="ORF">DdX_21613</name>
</gene>
<dbReference type="AlphaFoldDB" id="A0AAD4MG66"/>
<accession>A0AAD4MG66</accession>
<protein>
    <submittedName>
        <fullName evidence="2">Uncharacterized protein</fullName>
    </submittedName>
</protein>
<dbReference type="Proteomes" id="UP001201812">
    <property type="component" value="Unassembled WGS sequence"/>
</dbReference>
<keyword evidence="3" id="KW-1185">Reference proteome</keyword>
<reference evidence="2" key="1">
    <citation type="submission" date="2022-01" db="EMBL/GenBank/DDBJ databases">
        <title>Genome Sequence Resource for Two Populations of Ditylenchus destructor, the Migratory Endoparasitic Phytonematode.</title>
        <authorList>
            <person name="Zhang H."/>
            <person name="Lin R."/>
            <person name="Xie B."/>
        </authorList>
    </citation>
    <scope>NUCLEOTIDE SEQUENCE</scope>
    <source>
        <strain evidence="2">BazhouSP</strain>
    </source>
</reference>
<feature type="compositionally biased region" description="Basic and acidic residues" evidence="1">
    <location>
        <begin position="77"/>
        <end position="86"/>
    </location>
</feature>
<organism evidence="2 3">
    <name type="scientific">Ditylenchus destructor</name>
    <dbReference type="NCBI Taxonomy" id="166010"/>
    <lineage>
        <taxon>Eukaryota</taxon>
        <taxon>Metazoa</taxon>
        <taxon>Ecdysozoa</taxon>
        <taxon>Nematoda</taxon>
        <taxon>Chromadorea</taxon>
        <taxon>Rhabditida</taxon>
        <taxon>Tylenchina</taxon>
        <taxon>Tylenchomorpha</taxon>
        <taxon>Sphaerularioidea</taxon>
        <taxon>Anguinidae</taxon>
        <taxon>Anguininae</taxon>
        <taxon>Ditylenchus</taxon>
    </lineage>
</organism>
<evidence type="ECO:0000256" key="1">
    <source>
        <dbReference type="SAM" id="MobiDB-lite"/>
    </source>
</evidence>
<sequence length="101" mass="11240">MRSQHEVDVRLALGQVEPVPHLHHRTSRVRRHELHAAAAQPQHIRTRHAPGAQAKFRIRRSQTQRLQLLEGRAPGEGARRSVEAARDAVGVQPVHAVSSPA</sequence>
<name>A0AAD4MG66_9BILA</name>